<dbReference type="InterPro" id="IPR024064">
    <property type="entry name" value="FdhE-like_sf"/>
</dbReference>
<feature type="transmembrane region" description="Helical" evidence="1">
    <location>
        <begin position="7"/>
        <end position="27"/>
    </location>
</feature>
<keyword evidence="4" id="KW-1185">Reference proteome</keyword>
<dbReference type="Gene3D" id="3.30.420.10">
    <property type="entry name" value="Ribonuclease H-like superfamily/Ribonuclease H"/>
    <property type="match status" value="1"/>
</dbReference>
<dbReference type="InterPro" id="IPR012337">
    <property type="entry name" value="RNaseH-like_sf"/>
</dbReference>
<accession>A0A1N6QZM7</accession>
<dbReference type="RefSeq" id="WP_076543786.1">
    <property type="nucleotide sequence ID" value="NZ_FTNC01000002.1"/>
</dbReference>
<keyword evidence="1" id="KW-1133">Transmembrane helix</keyword>
<organism evidence="3 4">
    <name type="scientific">Halanaerobium kushneri</name>
    <dbReference type="NCBI Taxonomy" id="56779"/>
    <lineage>
        <taxon>Bacteria</taxon>
        <taxon>Bacillati</taxon>
        <taxon>Bacillota</taxon>
        <taxon>Clostridia</taxon>
        <taxon>Halanaerobiales</taxon>
        <taxon>Halanaerobiaceae</taxon>
        <taxon>Halanaerobium</taxon>
    </lineage>
</organism>
<evidence type="ECO:0000313" key="4">
    <source>
        <dbReference type="Proteomes" id="UP000185669"/>
    </source>
</evidence>
<dbReference type="GO" id="GO:0015074">
    <property type="term" value="P:DNA integration"/>
    <property type="evidence" value="ECO:0007669"/>
    <property type="project" value="InterPro"/>
</dbReference>
<proteinExistence type="predicted"/>
<evidence type="ECO:0000313" key="3">
    <source>
        <dbReference type="EMBL" id="SIQ22045.1"/>
    </source>
</evidence>
<dbReference type="OrthoDB" id="1376408at2"/>
<dbReference type="InterPro" id="IPR001584">
    <property type="entry name" value="Integrase_cat-core"/>
</dbReference>
<dbReference type="SUPFAM" id="SSF53098">
    <property type="entry name" value="Ribonuclease H-like"/>
    <property type="match status" value="1"/>
</dbReference>
<keyword evidence="1" id="KW-0812">Transmembrane</keyword>
<dbReference type="AlphaFoldDB" id="A0A1N6QZM7"/>
<evidence type="ECO:0000259" key="2">
    <source>
        <dbReference type="PROSITE" id="PS50994"/>
    </source>
</evidence>
<name>A0A1N6QZM7_9FIRM</name>
<reference evidence="4" key="1">
    <citation type="submission" date="2017-01" db="EMBL/GenBank/DDBJ databases">
        <authorList>
            <person name="Varghese N."/>
            <person name="Submissions S."/>
        </authorList>
    </citation>
    <scope>NUCLEOTIDE SEQUENCE [LARGE SCALE GENOMIC DNA]</scope>
    <source>
        <strain evidence="4">ATCC 700103</strain>
    </source>
</reference>
<dbReference type="GO" id="GO:0003676">
    <property type="term" value="F:nucleic acid binding"/>
    <property type="evidence" value="ECO:0007669"/>
    <property type="project" value="InterPro"/>
</dbReference>
<evidence type="ECO:0000256" key="1">
    <source>
        <dbReference type="SAM" id="Phobius"/>
    </source>
</evidence>
<dbReference type="Proteomes" id="UP000185669">
    <property type="component" value="Unassembled WGS sequence"/>
</dbReference>
<dbReference type="InterPro" id="IPR032874">
    <property type="entry name" value="DDE_dom"/>
</dbReference>
<feature type="domain" description="Integrase catalytic" evidence="2">
    <location>
        <begin position="277"/>
        <end position="452"/>
    </location>
</feature>
<keyword evidence="1" id="KW-0472">Membrane</keyword>
<sequence>MKTIITTLLVYIQIQYYIICYLMTLFLSKDFMPKDDIPISKEYHHLKDDDLPVIEVLEKFDYQKLIADYQKENDKPLKPIRRHKNSKNKVPESVTCPRCGAPHVYLYDNTGGRGQYLCKVCNTNFNDKNRFSKTVIFKCPHCSRTLDRIKERKDFYIYKCRNDDCSFYLKNLRTMSKEEKKHFKKHPHKFKVRYIYREFDFDFQPLSKESTYLPKVDISGIHSSPHTLGLILTYYVNYGLSSRNVAAIMKDIHNVDISHQTVLNYADSVGYLVKPYLDNYPYDLSDSFCGDETYIKVYGKWQYIFFFFDAVKKIILSYHVSPKRDTPSAIKAINDVLTKMDPIPDNLNFVVDGNPIYLLARHYYYQQGIDFDVTQVIGLTNDDPVSTEYRPLKQIIERLNRTFKKSYRSTCGFKSSQGSVAYVNLFAAYFNFLRPHSALEKKIPVTVPQLINLPNMPARWGKLIELSQEYILHQQQHSA</sequence>
<dbReference type="Pfam" id="PF13610">
    <property type="entry name" value="DDE_Tnp_IS240"/>
    <property type="match status" value="1"/>
</dbReference>
<dbReference type="InterPro" id="IPR036397">
    <property type="entry name" value="RNaseH_sf"/>
</dbReference>
<gene>
    <name evidence="3" type="ORF">SAMN05421834_102113</name>
</gene>
<dbReference type="EMBL" id="FTNC01000002">
    <property type="protein sequence ID" value="SIQ22045.1"/>
    <property type="molecule type" value="Genomic_DNA"/>
</dbReference>
<dbReference type="SUPFAM" id="SSF144020">
    <property type="entry name" value="FdhE-like"/>
    <property type="match status" value="1"/>
</dbReference>
<dbReference type="PROSITE" id="PS50994">
    <property type="entry name" value="INTEGRASE"/>
    <property type="match status" value="1"/>
</dbReference>
<protein>
    <submittedName>
        <fullName evidence="3">Transposase (Or an inactivated derivative)</fullName>
    </submittedName>
</protein>